<accession>A0A498M936</accession>
<feature type="region of interest" description="Disordered" evidence="1">
    <location>
        <begin position="1"/>
        <end position="103"/>
    </location>
</feature>
<name>A0A498M936_LABRO</name>
<evidence type="ECO:0000313" key="3">
    <source>
        <dbReference type="Proteomes" id="UP000290572"/>
    </source>
</evidence>
<feature type="compositionally biased region" description="Polar residues" evidence="1">
    <location>
        <begin position="91"/>
        <end position="103"/>
    </location>
</feature>
<gene>
    <name evidence="2" type="ORF">ROHU_008583</name>
</gene>
<comment type="caution">
    <text evidence="2">The sequence shown here is derived from an EMBL/GenBank/DDBJ whole genome shotgun (WGS) entry which is preliminary data.</text>
</comment>
<sequence length="103" mass="10990">MDDCCETLVLTERTAGDHPNGQISTDGIEPSDRGIIQEAGDPPGARGPSQQGPDRQETTRSRSETAAAETPPKRHDTSSSTSAQTEERCPSSPQTQEKLLPTT</sequence>
<evidence type="ECO:0000256" key="1">
    <source>
        <dbReference type="SAM" id="MobiDB-lite"/>
    </source>
</evidence>
<feature type="compositionally biased region" description="Basic and acidic residues" evidence="1">
    <location>
        <begin position="54"/>
        <end position="63"/>
    </location>
</feature>
<dbReference type="AlphaFoldDB" id="A0A498M936"/>
<dbReference type="Proteomes" id="UP000290572">
    <property type="component" value="Unassembled WGS sequence"/>
</dbReference>
<proteinExistence type="predicted"/>
<evidence type="ECO:0000313" key="2">
    <source>
        <dbReference type="EMBL" id="RXN15882.1"/>
    </source>
</evidence>
<organism evidence="2 3">
    <name type="scientific">Labeo rohita</name>
    <name type="common">Indian major carp</name>
    <name type="synonym">Cyprinus rohita</name>
    <dbReference type="NCBI Taxonomy" id="84645"/>
    <lineage>
        <taxon>Eukaryota</taxon>
        <taxon>Metazoa</taxon>
        <taxon>Chordata</taxon>
        <taxon>Craniata</taxon>
        <taxon>Vertebrata</taxon>
        <taxon>Euteleostomi</taxon>
        <taxon>Actinopterygii</taxon>
        <taxon>Neopterygii</taxon>
        <taxon>Teleostei</taxon>
        <taxon>Ostariophysi</taxon>
        <taxon>Cypriniformes</taxon>
        <taxon>Cyprinidae</taxon>
        <taxon>Labeoninae</taxon>
        <taxon>Labeonini</taxon>
        <taxon>Labeo</taxon>
    </lineage>
</organism>
<reference evidence="2 3" key="1">
    <citation type="submission" date="2018-03" db="EMBL/GenBank/DDBJ databases">
        <title>Draft genome sequence of Rohu Carp (Labeo rohita).</title>
        <authorList>
            <person name="Das P."/>
            <person name="Kushwaha B."/>
            <person name="Joshi C.G."/>
            <person name="Kumar D."/>
            <person name="Nagpure N.S."/>
            <person name="Sahoo L."/>
            <person name="Das S.P."/>
            <person name="Bit A."/>
            <person name="Patnaik S."/>
            <person name="Meher P.K."/>
            <person name="Jayasankar P."/>
            <person name="Koringa P.G."/>
            <person name="Patel N.V."/>
            <person name="Hinsu A.T."/>
            <person name="Kumar R."/>
            <person name="Pandey M."/>
            <person name="Agarwal S."/>
            <person name="Srivastava S."/>
            <person name="Singh M."/>
            <person name="Iquebal M.A."/>
            <person name="Jaiswal S."/>
            <person name="Angadi U.B."/>
            <person name="Kumar N."/>
            <person name="Raza M."/>
            <person name="Shah T.M."/>
            <person name="Rai A."/>
            <person name="Jena J.K."/>
        </authorList>
    </citation>
    <scope>NUCLEOTIDE SEQUENCE [LARGE SCALE GENOMIC DNA]</scope>
    <source>
        <strain evidence="2">DASCIFA01</strain>
        <tissue evidence="2">Testis</tissue>
    </source>
</reference>
<dbReference type="EMBL" id="QBIY01012822">
    <property type="protein sequence ID" value="RXN15882.1"/>
    <property type="molecule type" value="Genomic_DNA"/>
</dbReference>
<protein>
    <submittedName>
        <fullName evidence="2">Uncharacterized protein</fullName>
    </submittedName>
</protein>
<keyword evidence="3" id="KW-1185">Reference proteome</keyword>